<reference evidence="4" key="1">
    <citation type="submission" date="2016-10" db="EMBL/GenBank/DDBJ databases">
        <authorList>
            <person name="Varghese N."/>
            <person name="Submissions S."/>
        </authorList>
    </citation>
    <scope>NUCLEOTIDE SEQUENCE [LARGE SCALE GENOMIC DNA]</scope>
    <source>
        <strain evidence="4">CGMCC 1.6992</strain>
    </source>
</reference>
<comment type="similarity">
    <text evidence="1">Belongs to the LytR/CpsA/Psr (LCP) family.</text>
</comment>
<dbReference type="InterPro" id="IPR004474">
    <property type="entry name" value="LytR_CpsA_psr"/>
</dbReference>
<evidence type="ECO:0000313" key="4">
    <source>
        <dbReference type="Proteomes" id="UP000199446"/>
    </source>
</evidence>
<dbReference type="Gene3D" id="3.40.630.190">
    <property type="entry name" value="LCP protein"/>
    <property type="match status" value="1"/>
</dbReference>
<dbReference type="STRING" id="482827.SAMN04488243_13925"/>
<dbReference type="Proteomes" id="UP000199446">
    <property type="component" value="Unassembled WGS sequence"/>
</dbReference>
<dbReference type="Pfam" id="PF03816">
    <property type="entry name" value="LytR_cpsA_psr"/>
    <property type="match status" value="1"/>
</dbReference>
<proteinExistence type="inferred from homology"/>
<name>A0A1G7JZK8_9DEIN</name>
<dbReference type="PANTHER" id="PTHR33392:SF6">
    <property type="entry name" value="POLYISOPRENYL-TEICHOIC ACID--PEPTIDOGLYCAN TEICHOIC ACID TRANSFERASE TAGU"/>
    <property type="match status" value="1"/>
</dbReference>
<evidence type="ECO:0000259" key="2">
    <source>
        <dbReference type="Pfam" id="PF03816"/>
    </source>
</evidence>
<dbReference type="PANTHER" id="PTHR33392">
    <property type="entry name" value="POLYISOPRENYL-TEICHOIC ACID--PEPTIDOGLYCAN TEICHOIC ACID TRANSFERASE TAGU"/>
    <property type="match status" value="1"/>
</dbReference>
<dbReference type="AlphaFoldDB" id="A0A1G7JZK8"/>
<dbReference type="EMBL" id="FNBC01000039">
    <property type="protein sequence ID" value="SDF30292.1"/>
    <property type="molecule type" value="Genomic_DNA"/>
</dbReference>
<protein>
    <submittedName>
        <fullName evidence="3">Transcriptional attenuator, LytR family</fullName>
    </submittedName>
</protein>
<dbReference type="OrthoDB" id="27330at2"/>
<dbReference type="NCBIfam" id="TIGR00350">
    <property type="entry name" value="lytR_cpsA_psr"/>
    <property type="match status" value="1"/>
</dbReference>
<sequence length="365" mass="40009">MRPRPSFLLLALALFALGGVLSWPQPPSQGEVRPVRLGPLPEMGVVVAARDIEYCGYHTPCGPGSRTDTIFYLRLQGGEVRGVAIPRDLYSPLVGGKVNAAYGRGGAELLKKAVEEATGLVAERHLVLTLESVARVVDAVGGVEVYLERPMRYTDRAAKLYIDFPAGRLHLSGEEAVRYMRFRHDALGDYARLDRIKGVVGQVLKKAQDPRTWPALTLALKEAWRELDTDLTLEEVLAYLPAVRGLKLFLATLPTREGPGTFLYVDEEARARFLSAFFGASPPSSPPQVAVRLKGEAELLAWARLFLAREGVRAEEEVAPVVRSAVYSQDPEAGAYFADLFHLPLLAPHRPLEGVVVELGPDLLQ</sequence>
<feature type="domain" description="Cell envelope-related transcriptional attenuator" evidence="2">
    <location>
        <begin position="66"/>
        <end position="208"/>
    </location>
</feature>
<keyword evidence="4" id="KW-1185">Reference proteome</keyword>
<organism evidence="3 4">
    <name type="scientific">Thermus arciformis</name>
    <dbReference type="NCBI Taxonomy" id="482827"/>
    <lineage>
        <taxon>Bacteria</taxon>
        <taxon>Thermotogati</taxon>
        <taxon>Deinococcota</taxon>
        <taxon>Deinococci</taxon>
        <taxon>Thermales</taxon>
        <taxon>Thermaceae</taxon>
        <taxon>Thermus</taxon>
    </lineage>
</organism>
<accession>A0A1G7JZK8</accession>
<gene>
    <name evidence="3" type="ORF">SAMN04488243_13925</name>
</gene>
<dbReference type="InterPro" id="IPR050922">
    <property type="entry name" value="LytR/CpsA/Psr_CW_biosynth"/>
</dbReference>
<evidence type="ECO:0000256" key="1">
    <source>
        <dbReference type="ARBA" id="ARBA00006068"/>
    </source>
</evidence>
<evidence type="ECO:0000313" key="3">
    <source>
        <dbReference type="EMBL" id="SDF30292.1"/>
    </source>
</evidence>
<dbReference type="RefSeq" id="WP_093008437.1">
    <property type="nucleotide sequence ID" value="NZ_FNBC01000039.1"/>
</dbReference>